<dbReference type="InterPro" id="IPR000620">
    <property type="entry name" value="EamA_dom"/>
</dbReference>
<organism evidence="10 11">
    <name type="scientific">Metasolibacillus meyeri</name>
    <dbReference type="NCBI Taxonomy" id="1071052"/>
    <lineage>
        <taxon>Bacteria</taxon>
        <taxon>Bacillati</taxon>
        <taxon>Bacillota</taxon>
        <taxon>Bacilli</taxon>
        <taxon>Bacillales</taxon>
        <taxon>Caryophanaceae</taxon>
        <taxon>Metasolibacillus</taxon>
    </lineage>
</organism>
<dbReference type="RefSeq" id="WP_326121659.1">
    <property type="nucleotide sequence ID" value="NZ_JARSFG010000003.1"/>
</dbReference>
<feature type="transmembrane region" description="Helical" evidence="8">
    <location>
        <begin position="37"/>
        <end position="55"/>
    </location>
</feature>
<comment type="similarity">
    <text evidence="2">Belongs to the EamA transporter family.</text>
</comment>
<feature type="transmembrane region" description="Helical" evidence="8">
    <location>
        <begin position="239"/>
        <end position="260"/>
    </location>
</feature>
<feature type="domain" description="EamA" evidence="9">
    <location>
        <begin position="155"/>
        <end position="286"/>
    </location>
</feature>
<evidence type="ECO:0000313" key="10">
    <source>
        <dbReference type="EMBL" id="MEC1177347.1"/>
    </source>
</evidence>
<keyword evidence="11" id="KW-1185">Reference proteome</keyword>
<dbReference type="EMBL" id="JARSFG010000003">
    <property type="protein sequence ID" value="MEC1177347.1"/>
    <property type="molecule type" value="Genomic_DNA"/>
</dbReference>
<protein>
    <submittedName>
        <fullName evidence="10">EamA family transporter RarD</fullName>
    </submittedName>
</protein>
<dbReference type="GO" id="GO:0005886">
    <property type="term" value="C:plasma membrane"/>
    <property type="evidence" value="ECO:0007669"/>
    <property type="project" value="UniProtKB-SubCell"/>
</dbReference>
<keyword evidence="3" id="KW-0813">Transport</keyword>
<dbReference type="NCBIfam" id="TIGR00688">
    <property type="entry name" value="rarD"/>
    <property type="match status" value="1"/>
</dbReference>
<dbReference type="InterPro" id="IPR037185">
    <property type="entry name" value="EmrE-like"/>
</dbReference>
<sequence length="301" mass="34264">MSEERKGIVYTFLSYAMWGVLPLFWKLLEHVDSMEVLLGRIIWAFIFTLLTIVIIGQKAALFQDLRYLWQHKKQLASLIAASLMIAVNWYIFIYAVNSNQMLETSLGYYINPLISVLFGVLFFKERLSRTQLVAVLIALIGVMIMTINYGQLPWIALVLALSFGIYGVLKKRVVLDALRGLAIETLFTLPIAVIFYLYLFQQGTLSFLHVSLSTDVLLIASGAVTAIPLIFFAKGAQRIPLYLIGFLQYIAPTMMLVLGVVLYKEPFTKVELLAFSFIWLALCIFSLSTLREQHMKKRRIA</sequence>
<evidence type="ECO:0000256" key="1">
    <source>
        <dbReference type="ARBA" id="ARBA00004651"/>
    </source>
</evidence>
<name>A0AAW9NHX8_9BACL</name>
<reference evidence="10 11" key="1">
    <citation type="submission" date="2023-03" db="EMBL/GenBank/DDBJ databases">
        <title>Bacillus Genome Sequencing.</title>
        <authorList>
            <person name="Dunlap C."/>
        </authorList>
    </citation>
    <scope>NUCLEOTIDE SEQUENCE [LARGE SCALE GENOMIC DNA]</scope>
    <source>
        <strain evidence="10 11">B-59205</strain>
    </source>
</reference>
<keyword evidence="7 8" id="KW-0472">Membrane</keyword>
<evidence type="ECO:0000256" key="3">
    <source>
        <dbReference type="ARBA" id="ARBA00022448"/>
    </source>
</evidence>
<dbReference type="AlphaFoldDB" id="A0AAW9NHX8"/>
<gene>
    <name evidence="10" type="primary">rarD</name>
    <name evidence="10" type="ORF">P9B03_02525</name>
</gene>
<comment type="caution">
    <text evidence="10">The sequence shown here is derived from an EMBL/GenBank/DDBJ whole genome shotgun (WGS) entry which is preliminary data.</text>
</comment>
<dbReference type="Pfam" id="PF00892">
    <property type="entry name" value="EamA"/>
    <property type="match status" value="2"/>
</dbReference>
<accession>A0AAW9NHX8</accession>
<feature type="transmembrane region" description="Helical" evidence="8">
    <location>
        <begin position="7"/>
        <end position="25"/>
    </location>
</feature>
<evidence type="ECO:0000256" key="5">
    <source>
        <dbReference type="ARBA" id="ARBA00022692"/>
    </source>
</evidence>
<evidence type="ECO:0000256" key="2">
    <source>
        <dbReference type="ARBA" id="ARBA00007362"/>
    </source>
</evidence>
<feature type="transmembrane region" description="Helical" evidence="8">
    <location>
        <begin position="106"/>
        <end position="123"/>
    </location>
</feature>
<comment type="subcellular location">
    <subcellularLocation>
        <location evidence="1">Cell membrane</location>
        <topology evidence="1">Multi-pass membrane protein</topology>
    </subcellularLocation>
</comment>
<feature type="transmembrane region" description="Helical" evidence="8">
    <location>
        <begin position="272"/>
        <end position="290"/>
    </location>
</feature>
<feature type="transmembrane region" description="Helical" evidence="8">
    <location>
        <begin position="181"/>
        <end position="200"/>
    </location>
</feature>
<dbReference type="InterPro" id="IPR004626">
    <property type="entry name" value="RarD"/>
</dbReference>
<evidence type="ECO:0000256" key="7">
    <source>
        <dbReference type="ARBA" id="ARBA00023136"/>
    </source>
</evidence>
<feature type="transmembrane region" description="Helical" evidence="8">
    <location>
        <begin position="130"/>
        <end position="147"/>
    </location>
</feature>
<feature type="transmembrane region" description="Helical" evidence="8">
    <location>
        <begin position="212"/>
        <end position="232"/>
    </location>
</feature>
<evidence type="ECO:0000256" key="8">
    <source>
        <dbReference type="SAM" id="Phobius"/>
    </source>
</evidence>
<dbReference type="PANTHER" id="PTHR22911">
    <property type="entry name" value="ACYL-MALONYL CONDENSING ENZYME-RELATED"/>
    <property type="match status" value="1"/>
</dbReference>
<evidence type="ECO:0000256" key="6">
    <source>
        <dbReference type="ARBA" id="ARBA00022989"/>
    </source>
</evidence>
<dbReference type="Proteomes" id="UP001344888">
    <property type="component" value="Unassembled WGS sequence"/>
</dbReference>
<feature type="transmembrane region" description="Helical" evidence="8">
    <location>
        <begin position="153"/>
        <end position="169"/>
    </location>
</feature>
<feature type="domain" description="EamA" evidence="9">
    <location>
        <begin position="6"/>
        <end position="146"/>
    </location>
</feature>
<dbReference type="PANTHER" id="PTHR22911:SF137">
    <property type="entry name" value="SOLUTE CARRIER FAMILY 35 MEMBER G2-RELATED"/>
    <property type="match status" value="1"/>
</dbReference>
<keyword evidence="5 8" id="KW-0812">Transmembrane</keyword>
<dbReference type="SUPFAM" id="SSF103481">
    <property type="entry name" value="Multidrug resistance efflux transporter EmrE"/>
    <property type="match status" value="2"/>
</dbReference>
<evidence type="ECO:0000256" key="4">
    <source>
        <dbReference type="ARBA" id="ARBA00022475"/>
    </source>
</evidence>
<keyword evidence="4" id="KW-1003">Cell membrane</keyword>
<proteinExistence type="inferred from homology"/>
<evidence type="ECO:0000313" key="11">
    <source>
        <dbReference type="Proteomes" id="UP001344888"/>
    </source>
</evidence>
<feature type="transmembrane region" description="Helical" evidence="8">
    <location>
        <begin position="75"/>
        <end position="94"/>
    </location>
</feature>
<evidence type="ECO:0000259" key="9">
    <source>
        <dbReference type="Pfam" id="PF00892"/>
    </source>
</evidence>
<keyword evidence="6 8" id="KW-1133">Transmembrane helix</keyword>